<dbReference type="OrthoDB" id="3475539at2"/>
<protein>
    <submittedName>
        <fullName evidence="1">Uncharacterized protein</fullName>
    </submittedName>
</protein>
<proteinExistence type="predicted"/>
<sequence length="114" mass="12982">MGMRFEVDGREIWDRGLRTSQMFCGQILLLEKLVRQPSGVHDTGYDEVHIDPVKLRAFLQTVFEYLGKSGSQPLRAMVRGVIQVALFLDRRASGDWLTLPDSFQDITDGLELIN</sequence>
<comment type="caution">
    <text evidence="1">The sequence shown here is derived from an EMBL/GenBank/DDBJ whole genome shotgun (WGS) entry which is preliminary data.</text>
</comment>
<accession>A0A6L3VY50</accession>
<evidence type="ECO:0000313" key="2">
    <source>
        <dbReference type="Proteomes" id="UP000483004"/>
    </source>
</evidence>
<dbReference type="Pfam" id="PF19564">
    <property type="entry name" value="DUF6086"/>
    <property type="match status" value="1"/>
</dbReference>
<gene>
    <name evidence="1" type="ORF">F9B16_24595</name>
</gene>
<evidence type="ECO:0000313" key="1">
    <source>
        <dbReference type="EMBL" id="KAB2376923.1"/>
    </source>
</evidence>
<reference evidence="1 2" key="1">
    <citation type="submission" date="2019-09" db="EMBL/GenBank/DDBJ databases">
        <title>Actinomadura physcomitrii sp. nov., a novel actinomycete isolated from moss [Physcomitrium sphaericum (Ludw) Fuernr].</title>
        <authorList>
            <person name="Liu C."/>
            <person name="Zhuang X."/>
        </authorList>
    </citation>
    <scope>NUCLEOTIDE SEQUENCE [LARGE SCALE GENOMIC DNA]</scope>
    <source>
        <strain evidence="1 2">CYP1-1B</strain>
    </source>
</reference>
<dbReference type="AlphaFoldDB" id="A0A6L3VY50"/>
<dbReference type="Proteomes" id="UP000483004">
    <property type="component" value="Unassembled WGS sequence"/>
</dbReference>
<keyword evidence="2" id="KW-1185">Reference proteome</keyword>
<dbReference type="EMBL" id="WBMR01000077">
    <property type="protein sequence ID" value="KAB2376923.1"/>
    <property type="molecule type" value="Genomic_DNA"/>
</dbReference>
<dbReference type="InterPro" id="IPR045732">
    <property type="entry name" value="DUF6086"/>
</dbReference>
<organism evidence="1 2">
    <name type="scientific">Actinomadura montaniterrae</name>
    <dbReference type="NCBI Taxonomy" id="1803903"/>
    <lineage>
        <taxon>Bacteria</taxon>
        <taxon>Bacillati</taxon>
        <taxon>Actinomycetota</taxon>
        <taxon>Actinomycetes</taxon>
        <taxon>Streptosporangiales</taxon>
        <taxon>Thermomonosporaceae</taxon>
        <taxon>Actinomadura</taxon>
    </lineage>
</organism>
<name>A0A6L3VY50_9ACTN</name>